<dbReference type="SUPFAM" id="SSF52540">
    <property type="entry name" value="P-loop containing nucleoside triphosphate hydrolases"/>
    <property type="match status" value="1"/>
</dbReference>
<accession>A0A4P9YJM2</accession>
<reference evidence="3" key="1">
    <citation type="journal article" date="2018" name="Nat. Microbiol.">
        <title>Leveraging single-cell genomics to expand the fungal tree of life.</title>
        <authorList>
            <person name="Ahrendt S.R."/>
            <person name="Quandt C.A."/>
            <person name="Ciobanu D."/>
            <person name="Clum A."/>
            <person name="Salamov A."/>
            <person name="Andreopoulos B."/>
            <person name="Cheng J.F."/>
            <person name="Woyke T."/>
            <person name="Pelin A."/>
            <person name="Henrissat B."/>
            <person name="Reynolds N.K."/>
            <person name="Benny G.L."/>
            <person name="Smith M.E."/>
            <person name="James T.Y."/>
            <person name="Grigoriev I.V."/>
        </authorList>
    </citation>
    <scope>NUCLEOTIDE SEQUENCE [LARGE SCALE GENOMIC DNA]</scope>
    <source>
        <strain evidence="3">CSF55</strain>
    </source>
</reference>
<evidence type="ECO:0000313" key="3">
    <source>
        <dbReference type="Proteomes" id="UP000281549"/>
    </source>
</evidence>
<gene>
    <name evidence="2" type="ORF">ROZALSC1DRAFT_28666</name>
</gene>
<feature type="signal peptide" evidence="1">
    <location>
        <begin position="1"/>
        <end position="15"/>
    </location>
</feature>
<dbReference type="EMBL" id="ML005163">
    <property type="protein sequence ID" value="RKP19773.1"/>
    <property type="molecule type" value="Genomic_DNA"/>
</dbReference>
<dbReference type="AlphaFoldDB" id="A0A4P9YJM2"/>
<proteinExistence type="predicted"/>
<evidence type="ECO:0000256" key="1">
    <source>
        <dbReference type="SAM" id="SignalP"/>
    </source>
</evidence>
<dbReference type="Proteomes" id="UP000281549">
    <property type="component" value="Unassembled WGS sequence"/>
</dbReference>
<evidence type="ECO:0000313" key="2">
    <source>
        <dbReference type="EMBL" id="RKP19773.1"/>
    </source>
</evidence>
<name>A0A4P9YJM2_ROZAC</name>
<dbReference type="InterPro" id="IPR027417">
    <property type="entry name" value="P-loop_NTPase"/>
</dbReference>
<dbReference type="Gene3D" id="3.40.50.300">
    <property type="entry name" value="P-loop containing nucleotide triphosphate hydrolases"/>
    <property type="match status" value="1"/>
</dbReference>
<feature type="chain" id="PRO_5020456436" evidence="1">
    <location>
        <begin position="16"/>
        <end position="382"/>
    </location>
</feature>
<protein>
    <submittedName>
        <fullName evidence="2">Uncharacterized protein</fullName>
    </submittedName>
</protein>
<sequence length="382" mass="44195">MRLLLPLALCSAVLSSPTDLSELQAAFHSKDIYKPHLFDDKGKNYLGFGRKLPTDESFTVVLHGEKGVDKTNSYGIKVKKSGIPKFIYFIDSVGYRFTDKENNQKVMHELDRIKDLIREHDKPLRRIYLVLDPQRQNNVMKELNIMRAFYGEEAMKRLTIIINKMDIIQEDEDTYMKMISDLKMLISSNFDIEPKILFVSAKTCIGQFSDDLFDAAEAKSIFLNDFRFAKAENEFKMFVQFTNDLKDPVSKKIQVKDSDWKKEERISLVMTCLSNLFVGVGSFFGLFYGSMLLKTIGLLGKASGLAAKYKYNKNLIDDDFKIEVALKNKDRIIEEIQNTDNKAAIYELYYAIDGLSNIFQNKMDNFYAFELFDVYDNEKLPY</sequence>
<organism evidence="2 3">
    <name type="scientific">Rozella allomycis (strain CSF55)</name>
    <dbReference type="NCBI Taxonomy" id="988480"/>
    <lineage>
        <taxon>Eukaryota</taxon>
        <taxon>Fungi</taxon>
        <taxon>Fungi incertae sedis</taxon>
        <taxon>Cryptomycota</taxon>
        <taxon>Cryptomycota incertae sedis</taxon>
        <taxon>Rozella</taxon>
    </lineage>
</organism>
<keyword evidence="1" id="KW-0732">Signal</keyword>